<name>A0ABP0UDQ6_9BRYO</name>
<reference evidence="1" key="1">
    <citation type="submission" date="2024-02" db="EMBL/GenBank/DDBJ databases">
        <authorList>
            <consortium name="ELIXIR-Norway"/>
            <consortium name="Elixir Norway"/>
        </authorList>
    </citation>
    <scope>NUCLEOTIDE SEQUENCE</scope>
</reference>
<protein>
    <submittedName>
        <fullName evidence="1">Uncharacterized protein</fullName>
    </submittedName>
</protein>
<proteinExistence type="predicted"/>
<organism evidence="1 2">
    <name type="scientific">Sphagnum troendelagicum</name>
    <dbReference type="NCBI Taxonomy" id="128251"/>
    <lineage>
        <taxon>Eukaryota</taxon>
        <taxon>Viridiplantae</taxon>
        <taxon>Streptophyta</taxon>
        <taxon>Embryophyta</taxon>
        <taxon>Bryophyta</taxon>
        <taxon>Sphagnophytina</taxon>
        <taxon>Sphagnopsida</taxon>
        <taxon>Sphagnales</taxon>
        <taxon>Sphagnaceae</taxon>
        <taxon>Sphagnum</taxon>
    </lineage>
</organism>
<evidence type="ECO:0000313" key="2">
    <source>
        <dbReference type="Proteomes" id="UP001497512"/>
    </source>
</evidence>
<sequence length="124" mass="13605">MFATAVRLLARTAAGGGGKAGPVKVSNLGEQVQPAAESLFNILQAHGPLTAKGCWQHASQLENTALRSKRQMKLMLRWMREKRRVKITCNATGKGPTDKEFLFSLKLPKTVRNKPSTSQEETTV</sequence>
<evidence type="ECO:0000313" key="1">
    <source>
        <dbReference type="EMBL" id="CAK9219175.1"/>
    </source>
</evidence>
<accession>A0ABP0UDQ6</accession>
<dbReference type="EMBL" id="OZ019895">
    <property type="protein sequence ID" value="CAK9219175.1"/>
    <property type="molecule type" value="Genomic_DNA"/>
</dbReference>
<dbReference type="PANTHER" id="PTHR35110:SF1">
    <property type="entry name" value="EXPRESSED PROTEIN"/>
    <property type="match status" value="1"/>
</dbReference>
<dbReference type="Proteomes" id="UP001497512">
    <property type="component" value="Chromosome 3"/>
</dbReference>
<dbReference type="PANTHER" id="PTHR35110">
    <property type="entry name" value="EXPRESSED PROTEIN"/>
    <property type="match status" value="1"/>
</dbReference>
<keyword evidence="2" id="KW-1185">Reference proteome</keyword>
<gene>
    <name evidence="1" type="ORF">CSSPTR1EN2_LOCUS14353</name>
</gene>